<sequence length="604" mass="71889">MRFPAAFGDEDNYVVGSAAKYNIQPKDVIVYVPSRILITVEKALNSPIGFIFEKHSSIFKATEDRDYLILLLFVIYEHQKGTKSFWHPYFEAINPGKLTCFWEDNTIEEINDVELREQIYIERENLEEDWQIIEKLIFLYSKDHFNTKVCSYQLYQRCACFVQTRCFGWGLPTTFVAPIADCFNHNSTSNNKIDIVNKILHKANEDLYQKDFDFKTLSETKAERMNYNVKDLYSINRPMKKGAKLLEESKEDYLYQSMILSGNERAFQQYKELFESKQNLSSQQKIWEINFQHFELDQDNDIESEEKDSTASTKNENLRRKLLSDSGKGISSQEFDLIKNNTRLREVYGFRWWRDDDENNFLVIVNQSGKDIKAGEQIYYSYGRRSNSDLLLNYGFCLDENNQYNSMQFRLLKNPSKLKDKMNYFPDEKVKDSEDYYDLTLDIKIKSYQLNESLFEFARKQVYFQMDKEQSKTLSVMTFSQPFSLDFELNTIREIMTIIEAQATIDDMLQLDINSLQSLYAEEKDYRLKFVRLYNLERRRVYDNHMKLLKVLYLMVQTFKNKKSEAAKYLWNRVLSIEYQDSIEEIFQRRMGIKTYLHKANSLN</sequence>
<gene>
    <name evidence="1" type="primary">Contig13238.g14125</name>
    <name evidence="1" type="ORF">STYLEM_11761</name>
</gene>
<dbReference type="CDD" id="cd10527">
    <property type="entry name" value="SET_LSMT"/>
    <property type="match status" value="1"/>
</dbReference>
<dbReference type="PANTHER" id="PTHR13271">
    <property type="entry name" value="UNCHARACTERIZED PUTATIVE METHYLTRANSFERASE"/>
    <property type="match status" value="1"/>
</dbReference>
<dbReference type="OrthoDB" id="290386at2759"/>
<dbReference type="InterPro" id="IPR046341">
    <property type="entry name" value="SET_dom_sf"/>
</dbReference>
<dbReference type="PANTHER" id="PTHR13271:SF153">
    <property type="entry name" value="SET DOMAIN-CONTAINING PROTEIN"/>
    <property type="match status" value="1"/>
</dbReference>
<reference evidence="1 2" key="1">
    <citation type="submission" date="2014-06" db="EMBL/GenBank/DDBJ databases">
        <authorList>
            <person name="Swart Estienne"/>
        </authorList>
    </citation>
    <scope>NUCLEOTIDE SEQUENCE [LARGE SCALE GENOMIC DNA]</scope>
    <source>
        <strain evidence="1 2">130c</strain>
    </source>
</reference>
<dbReference type="EMBL" id="CCKQ01011189">
    <property type="protein sequence ID" value="CDW82727.1"/>
    <property type="molecule type" value="Genomic_DNA"/>
</dbReference>
<name>A0A078AMY0_STYLE</name>
<dbReference type="Proteomes" id="UP000039865">
    <property type="component" value="Unassembled WGS sequence"/>
</dbReference>
<accession>A0A078AMY0</accession>
<dbReference type="InterPro" id="IPR050600">
    <property type="entry name" value="SETD3_SETD6_MTase"/>
</dbReference>
<evidence type="ECO:0000313" key="2">
    <source>
        <dbReference type="Proteomes" id="UP000039865"/>
    </source>
</evidence>
<dbReference type="SUPFAM" id="SSF82199">
    <property type="entry name" value="SET domain"/>
    <property type="match status" value="2"/>
</dbReference>
<protein>
    <submittedName>
        <fullName evidence="1">Set domain protein</fullName>
    </submittedName>
</protein>
<dbReference type="AlphaFoldDB" id="A0A078AMY0"/>
<keyword evidence="2" id="KW-1185">Reference proteome</keyword>
<dbReference type="Gene3D" id="3.90.1410.10">
    <property type="entry name" value="set domain protein methyltransferase, domain 1"/>
    <property type="match status" value="2"/>
</dbReference>
<dbReference type="InParanoid" id="A0A078AMY0"/>
<organism evidence="1 2">
    <name type="scientific">Stylonychia lemnae</name>
    <name type="common">Ciliate</name>
    <dbReference type="NCBI Taxonomy" id="5949"/>
    <lineage>
        <taxon>Eukaryota</taxon>
        <taxon>Sar</taxon>
        <taxon>Alveolata</taxon>
        <taxon>Ciliophora</taxon>
        <taxon>Intramacronucleata</taxon>
        <taxon>Spirotrichea</taxon>
        <taxon>Stichotrichia</taxon>
        <taxon>Sporadotrichida</taxon>
        <taxon>Oxytrichidae</taxon>
        <taxon>Stylonychinae</taxon>
        <taxon>Stylonychia</taxon>
    </lineage>
</organism>
<dbReference type="GO" id="GO:0016279">
    <property type="term" value="F:protein-lysine N-methyltransferase activity"/>
    <property type="evidence" value="ECO:0007669"/>
    <property type="project" value="TreeGrafter"/>
</dbReference>
<proteinExistence type="predicted"/>
<evidence type="ECO:0000313" key="1">
    <source>
        <dbReference type="EMBL" id="CDW82727.1"/>
    </source>
</evidence>